<accession>U2CB16</accession>
<protein>
    <submittedName>
        <fullName evidence="1">Uncharacterized protein</fullName>
    </submittedName>
</protein>
<dbReference type="AlphaFoldDB" id="U2CB16"/>
<dbReference type="OrthoDB" id="613399at2"/>
<organism evidence="1 2">
    <name type="scientific">Bacteroides pyogenes F0041</name>
    <dbReference type="NCBI Taxonomy" id="1321819"/>
    <lineage>
        <taxon>Bacteria</taxon>
        <taxon>Pseudomonadati</taxon>
        <taxon>Bacteroidota</taxon>
        <taxon>Bacteroidia</taxon>
        <taxon>Bacteroidales</taxon>
        <taxon>Bacteroidaceae</taxon>
        <taxon>Bacteroides</taxon>
    </lineage>
</organism>
<comment type="caution">
    <text evidence="1">The sequence shown here is derived from an EMBL/GenBank/DDBJ whole genome shotgun (WGS) entry which is preliminary data.</text>
</comment>
<name>U2CB16_9BACE</name>
<sequence>MESIKNSQKSTGKTLQKDPPYFGLYLNMALLNVRKVENHIRKWLGDVALLPEKSGFHSLLTTDNLSSAKWTRFYYKSRKFLPFLEMFDSDKKSYENRRETTECLDTIDRQKISSLLKEVYGKLQDIRNAFSHYHIDDQSVKHTALIISSEMHRFIENAYSFALQKTRARFTGVFVETDFLQAEEKGDNKKFFAIGGNEGIKLKDNALIFLICLFLDREEAFKFLSRATGFKSTKEKGFLAVRETFCALCCRQPHERLLSVNPREALLMDMLNELNRCPDILFEMLDEKDQKSFLPLLGEEEQAHILENSLNDELCEAIDDPFEMIASLSKRVRYKNRFPYLMLRYIEEKNLLPFIRFRIDLGCLELASYPKKMGEENNYERSVTDHAMAFGRLTDFHNEDAVLQQITKGITDEVRFSLYAPRYAIYNNKIGFVRTGGSDKISFPTLKKKGGEGHCVAYTLQNTKSFGFISIYDLRKILLLSFLDKDKAKNIVSGLLEQCEKHWKDLSENLFDAIRTELQKEFPVPLIRYTLPRSKGGKLVSSKLADKQEKYESEFERRKEKLTEILSEKDFDLSQIPRRMIDEWLNVLPTSREKKLKGYVETLKLDCRERLRVFEKREKGEHPVPPRIGEMATDLAKDIIRMVIDQGVKQRITSAYYSEIQRCLAQYAGDDNRRHLDSIIRELRLKDTKNGHPFLGKVLRPGLGHTEKLYQRYFEEKKEWLEATFYPAASPKRVPRFVNPPTGKQKELPLIIRNLMKERPEWRDWKQRKNSHPIDLPSQLFENEICRLLKDKIGKEPSGKLKWNEMFKLYWDKEFPNGMQRFYRCKRRVEVFDKVVEYEYSEEGGNYKKYYEALIDEVVRQKISSSKEKSKLQVEDLTLSVRRVFKRAINEKEYQLRLLCEDDRLLFMAVRDLYDWKEAQLDLDKIDNMLGEPVSVSQVIQLEGGQPDAVIKAECKLKDVSKLMRYCYDGRVKGLMPYFANHEATQEQVEMELRHYEDHRRRVFNWVFALEKSVLKNEKLRRFYEESQGGCEHRRCIDALRKASLVSEEEYEFLVHIRNKSAHNQFPDLEIGKLPPNVTSGFCECIWSKYKAIICRIIPFIDPERRFFGKLLEQK</sequence>
<proteinExistence type="predicted"/>
<evidence type="ECO:0000313" key="2">
    <source>
        <dbReference type="Proteomes" id="UP000016496"/>
    </source>
</evidence>
<reference evidence="1 2" key="1">
    <citation type="submission" date="2013-08" db="EMBL/GenBank/DDBJ databases">
        <authorList>
            <person name="Weinstock G."/>
            <person name="Sodergren E."/>
            <person name="Wylie T."/>
            <person name="Fulton L."/>
            <person name="Fulton R."/>
            <person name="Fronick C."/>
            <person name="O'Laughlin M."/>
            <person name="Godfrey J."/>
            <person name="Miner T."/>
            <person name="Herter B."/>
            <person name="Appelbaum E."/>
            <person name="Cordes M."/>
            <person name="Lek S."/>
            <person name="Wollam A."/>
            <person name="Pepin K.H."/>
            <person name="Palsikar V.B."/>
            <person name="Mitreva M."/>
            <person name="Wilson R.K."/>
        </authorList>
    </citation>
    <scope>NUCLEOTIDE SEQUENCE [LARGE SCALE GENOMIC DNA]</scope>
    <source>
        <strain evidence="1 2">F0041</strain>
    </source>
</reference>
<dbReference type="NCBIfam" id="NF038190">
    <property type="entry name" value="VI_Cas13b"/>
    <property type="match status" value="1"/>
</dbReference>
<gene>
    <name evidence="1" type="ORF">HMPREF1981_03090</name>
</gene>
<evidence type="ECO:0000313" key="1">
    <source>
        <dbReference type="EMBL" id="ERI81700.1"/>
    </source>
</evidence>
<dbReference type="Proteomes" id="UP000016496">
    <property type="component" value="Unassembled WGS sequence"/>
</dbReference>
<dbReference type="CDD" id="cd20477">
    <property type="entry name" value="Cas13b_Pb-like"/>
    <property type="match status" value="1"/>
</dbReference>
<dbReference type="RefSeq" id="WP_021646848.1">
    <property type="nucleotide sequence ID" value="NZ_KE993153.1"/>
</dbReference>
<dbReference type="EMBL" id="AWSV01000155">
    <property type="protein sequence ID" value="ERI81700.1"/>
    <property type="molecule type" value="Genomic_DNA"/>
</dbReference>
<dbReference type="PATRIC" id="fig|1321819.3.peg.2857"/>
<dbReference type="HOGENOM" id="CLU_009156_0_0_10"/>